<evidence type="ECO:0000313" key="1">
    <source>
        <dbReference type="EMBL" id="ACV12829.1"/>
    </source>
</evidence>
<evidence type="ECO:0000313" key="2">
    <source>
        <dbReference type="Proteomes" id="UP000002071"/>
    </source>
</evidence>
<proteinExistence type="predicted"/>
<accession>C7NQA3</accession>
<dbReference type="KEGG" id="hut:Huta_2668"/>
<dbReference type="EMBL" id="CP001687">
    <property type="protein sequence ID" value="ACV12829.1"/>
    <property type="molecule type" value="Genomic_DNA"/>
</dbReference>
<dbReference type="AlphaFoldDB" id="C7NQA3"/>
<name>C7NQA3_HALUD</name>
<organism evidence="1 2">
    <name type="scientific">Halorhabdus utahensis (strain DSM 12940 / JCM 11049 / AX-2)</name>
    <dbReference type="NCBI Taxonomy" id="519442"/>
    <lineage>
        <taxon>Archaea</taxon>
        <taxon>Methanobacteriati</taxon>
        <taxon>Methanobacteriota</taxon>
        <taxon>Stenosarchaea group</taxon>
        <taxon>Halobacteria</taxon>
        <taxon>Halobacteriales</taxon>
        <taxon>Haloarculaceae</taxon>
        <taxon>Halorhabdus</taxon>
    </lineage>
</organism>
<dbReference type="Proteomes" id="UP000002071">
    <property type="component" value="Chromosome"/>
</dbReference>
<gene>
    <name evidence="1" type="ordered locus">Huta_2668</name>
</gene>
<keyword evidence="2" id="KW-1185">Reference proteome</keyword>
<protein>
    <submittedName>
        <fullName evidence="1">Uncharacterized protein</fullName>
    </submittedName>
</protein>
<reference evidence="1 2" key="1">
    <citation type="journal article" date="2009" name="Stand. Genomic Sci.">
        <title>Complete genome sequence of Halorhabdus utahensis type strain (AX-2).</title>
        <authorList>
            <person name="Anderson I."/>
            <person name="Tindall B.J."/>
            <person name="Pomrenke H."/>
            <person name="Goker M."/>
            <person name="Lapidus A."/>
            <person name="Nolan M."/>
            <person name="Copeland A."/>
            <person name="Glavina Del Rio T."/>
            <person name="Chen F."/>
            <person name="Tice H."/>
            <person name="Cheng J.F."/>
            <person name="Lucas S."/>
            <person name="Chertkov O."/>
            <person name="Bruce D."/>
            <person name="Brettin T."/>
            <person name="Detter J.C."/>
            <person name="Han C."/>
            <person name="Goodwin L."/>
            <person name="Land M."/>
            <person name="Hauser L."/>
            <person name="Chang Y.J."/>
            <person name="Jeffries C.D."/>
            <person name="Pitluck S."/>
            <person name="Pati A."/>
            <person name="Mavromatis K."/>
            <person name="Ivanova N."/>
            <person name="Ovchinnikova G."/>
            <person name="Chen A."/>
            <person name="Palaniappan K."/>
            <person name="Chain P."/>
            <person name="Rohde M."/>
            <person name="Bristow J."/>
            <person name="Eisen J.A."/>
            <person name="Markowitz V."/>
            <person name="Hugenholtz P."/>
            <person name="Kyrpides N.C."/>
            <person name="Klenk H.P."/>
        </authorList>
    </citation>
    <scope>NUCLEOTIDE SEQUENCE [LARGE SCALE GENOMIC DNA]</scope>
    <source>
        <strain evidence="2">DSM 12940 / JCM 11049 / AX-2</strain>
    </source>
</reference>
<sequence>MAVEAIKAVVPAGVSHDGDTTNCLVILDGRVSNFGGKQNILRSRSEILDDYFENQNNVNIAFATLEKGDRTYPEVTVADCACNAFRYRIEQGDAVERIDHVQRFDSSRSVPSVDFEGRIYELAPKGVAQKSTFESKVAAWLTGHRPSEDALGELSQQQFETLVKNRIDDEDVSQYIIDTGNQLGSQQA</sequence>
<dbReference type="HOGENOM" id="CLU_1438094_0_0_2"/>